<dbReference type="KEGG" id="nsh:GXM_03538"/>
<keyword evidence="2" id="KW-1185">Reference proteome</keyword>
<reference evidence="1 2" key="1">
    <citation type="submission" date="2019-10" db="EMBL/GenBank/DDBJ databases">
        <title>Genomic and transcriptomic insights into the perfect genentic adaptation of a filamentous nitrogen-fixing cyanobacterium to rice fields.</title>
        <authorList>
            <person name="Chen Z."/>
        </authorList>
    </citation>
    <scope>NUCLEOTIDE SEQUENCE [LARGE SCALE GENOMIC DNA]</scope>
    <source>
        <strain evidence="1">CCNUC1</strain>
    </source>
</reference>
<sequence>MPIGVNLTRNFFKTSFPASGWKCSSIGLLLQVLRLRLNEGHSQSETGNETRAYYCPRILDFELT</sequence>
<name>A0A5P8W027_9NOSO</name>
<evidence type="ECO:0000313" key="1">
    <source>
        <dbReference type="EMBL" id="QFS46058.1"/>
    </source>
</evidence>
<dbReference type="Proteomes" id="UP000326678">
    <property type="component" value="Chromosome Gxm1"/>
</dbReference>
<dbReference type="EMBL" id="CP045226">
    <property type="protein sequence ID" value="QFS46058.1"/>
    <property type="molecule type" value="Genomic_DNA"/>
</dbReference>
<accession>A0A5P8W027</accession>
<proteinExistence type="predicted"/>
<evidence type="ECO:0000313" key="2">
    <source>
        <dbReference type="Proteomes" id="UP000326678"/>
    </source>
</evidence>
<dbReference type="AlphaFoldDB" id="A0A5P8W027"/>
<gene>
    <name evidence="1" type="ORF">GXM_03538</name>
</gene>
<organism evidence="1 2">
    <name type="scientific">Nostoc sphaeroides CCNUC1</name>
    <dbReference type="NCBI Taxonomy" id="2653204"/>
    <lineage>
        <taxon>Bacteria</taxon>
        <taxon>Bacillati</taxon>
        <taxon>Cyanobacteriota</taxon>
        <taxon>Cyanophyceae</taxon>
        <taxon>Nostocales</taxon>
        <taxon>Nostocaceae</taxon>
        <taxon>Nostoc</taxon>
    </lineage>
</organism>
<protein>
    <submittedName>
        <fullName evidence="1">Uncharacterized protein</fullName>
    </submittedName>
</protein>